<keyword evidence="6" id="KW-1185">Reference proteome</keyword>
<evidence type="ECO:0000259" key="4">
    <source>
        <dbReference type="Pfam" id="PF01048"/>
    </source>
</evidence>
<dbReference type="Pfam" id="PF01048">
    <property type="entry name" value="PNP_UDP_1"/>
    <property type="match status" value="1"/>
</dbReference>
<dbReference type="InterPro" id="IPR000845">
    <property type="entry name" value="Nucleoside_phosphorylase_d"/>
</dbReference>
<comment type="catalytic activity">
    <reaction evidence="3">
        <text>uridine + phosphate = alpha-D-ribose 1-phosphate + uracil</text>
        <dbReference type="Rhea" id="RHEA:24388"/>
        <dbReference type="ChEBI" id="CHEBI:16704"/>
        <dbReference type="ChEBI" id="CHEBI:17568"/>
        <dbReference type="ChEBI" id="CHEBI:43474"/>
        <dbReference type="ChEBI" id="CHEBI:57720"/>
        <dbReference type="EC" id="2.4.2.3"/>
    </reaction>
</comment>
<evidence type="ECO:0000256" key="1">
    <source>
        <dbReference type="ARBA" id="ARBA00011888"/>
    </source>
</evidence>
<evidence type="ECO:0000313" key="6">
    <source>
        <dbReference type="Proteomes" id="UP000625780"/>
    </source>
</evidence>
<dbReference type="RefSeq" id="WP_188368955.1">
    <property type="nucleotide sequence ID" value="NZ_BMFH01000001.1"/>
</dbReference>
<dbReference type="Gene3D" id="3.40.50.1580">
    <property type="entry name" value="Nucleoside phosphorylase domain"/>
    <property type="match status" value="1"/>
</dbReference>
<dbReference type="Proteomes" id="UP000625780">
    <property type="component" value="Unassembled WGS sequence"/>
</dbReference>
<dbReference type="PANTHER" id="PTHR43691:SF11">
    <property type="entry name" value="FI09636P-RELATED"/>
    <property type="match status" value="1"/>
</dbReference>
<evidence type="ECO:0000256" key="2">
    <source>
        <dbReference type="ARBA" id="ARBA00021980"/>
    </source>
</evidence>
<proteinExistence type="predicted"/>
<reference evidence="6" key="1">
    <citation type="journal article" date="2019" name="Int. J. Syst. Evol. Microbiol.">
        <title>The Global Catalogue of Microorganisms (GCM) 10K type strain sequencing project: providing services to taxonomists for standard genome sequencing and annotation.</title>
        <authorList>
            <consortium name="The Broad Institute Genomics Platform"/>
            <consortium name="The Broad Institute Genome Sequencing Center for Infectious Disease"/>
            <person name="Wu L."/>
            <person name="Ma J."/>
        </authorList>
    </citation>
    <scope>NUCLEOTIDE SEQUENCE [LARGE SCALE GENOMIC DNA]</scope>
    <source>
        <strain evidence="6">CGMCC 1.12606</strain>
    </source>
</reference>
<dbReference type="EMBL" id="BMFH01000001">
    <property type="protein sequence ID" value="GGD39402.1"/>
    <property type="molecule type" value="Genomic_DNA"/>
</dbReference>
<dbReference type="InterPro" id="IPR035994">
    <property type="entry name" value="Nucleoside_phosphorylase_sf"/>
</dbReference>
<gene>
    <name evidence="5" type="primary">udp</name>
    <name evidence="5" type="ORF">GCM10011361_03150</name>
</gene>
<dbReference type="SUPFAM" id="SSF53167">
    <property type="entry name" value="Purine and uridine phosphorylases"/>
    <property type="match status" value="1"/>
</dbReference>
<evidence type="ECO:0000313" key="5">
    <source>
        <dbReference type="EMBL" id="GGD39402.1"/>
    </source>
</evidence>
<organism evidence="5 6">
    <name type="scientific">Muriicola marianensis</name>
    <dbReference type="NCBI Taxonomy" id="1324801"/>
    <lineage>
        <taxon>Bacteria</taxon>
        <taxon>Pseudomonadati</taxon>
        <taxon>Bacteroidota</taxon>
        <taxon>Flavobacteriia</taxon>
        <taxon>Flavobacteriales</taxon>
        <taxon>Flavobacteriaceae</taxon>
        <taxon>Muriicola</taxon>
    </lineage>
</organism>
<name>A0ABQ1QPC1_9FLAO</name>
<sequence length="290" mass="32642">MHLGPSELILNKDGSIYHLNLFPEDISDTVILVGDPGRVERVSRHFDTLEVNKRKREFITHTGRYKGKRMTVLSTGIGTDNIDIVLNEIDALANIDLKNRKEIKDNKIINFIRIGTSGTIQDEIRVDSFLLSEFALGFDSVVYYYSGMAGRQPEMESALLDHLNWDSNKSRPYVVKGDETLLQHFRGEGVVQGFTGSNVGFYGPQGRFLRLQPSEASLFDKLSSFSYRGKKLTNFEMETSALYGLSALLGHRAISLNAIIANRATIAFSEDPGRTVDRLIHWTLEKLVQL</sequence>
<evidence type="ECO:0000256" key="3">
    <source>
        <dbReference type="ARBA" id="ARBA00048447"/>
    </source>
</evidence>
<feature type="domain" description="Nucleoside phosphorylase" evidence="4">
    <location>
        <begin position="30"/>
        <end position="264"/>
    </location>
</feature>
<dbReference type="CDD" id="cd00436">
    <property type="entry name" value="UP_TbUP-like"/>
    <property type="match status" value="1"/>
</dbReference>
<protein>
    <recommendedName>
        <fullName evidence="2">Uridine phosphorylase</fullName>
        <ecNumber evidence="1">2.4.2.3</ecNumber>
    </recommendedName>
</protein>
<comment type="caution">
    <text evidence="5">The sequence shown here is derived from an EMBL/GenBank/DDBJ whole genome shotgun (WGS) entry which is preliminary data.</text>
</comment>
<dbReference type="EC" id="2.4.2.3" evidence="1"/>
<dbReference type="PANTHER" id="PTHR43691">
    <property type="entry name" value="URIDINE PHOSPHORYLASE"/>
    <property type="match status" value="1"/>
</dbReference>
<accession>A0ABQ1QPC1</accession>